<evidence type="ECO:0000256" key="5">
    <source>
        <dbReference type="SAM" id="MobiDB-lite"/>
    </source>
</evidence>
<evidence type="ECO:0000256" key="1">
    <source>
        <dbReference type="ARBA" id="ARBA00004370"/>
    </source>
</evidence>
<feature type="transmembrane region" description="Helical" evidence="6">
    <location>
        <begin position="100"/>
        <end position="121"/>
    </location>
</feature>
<evidence type="ECO:0000313" key="8">
    <source>
        <dbReference type="EMBL" id="KAL3106678.1"/>
    </source>
</evidence>
<dbReference type="PANTHER" id="PTHR21643">
    <property type="entry name" value="G-PROTEIN COUPLED RECEPTORS FAMILY 1 PROFILE DOMAIN-CONTAINING PROTEIN-RELATED"/>
    <property type="match status" value="1"/>
</dbReference>
<dbReference type="PROSITE" id="PS50262">
    <property type="entry name" value="G_PROTEIN_RECEP_F1_2"/>
    <property type="match status" value="1"/>
</dbReference>
<accession>A0ABD2KV11</accession>
<keyword evidence="2 6" id="KW-0812">Transmembrane</keyword>
<comment type="subcellular location">
    <subcellularLocation>
        <location evidence="1">Membrane</location>
    </subcellularLocation>
</comment>
<dbReference type="Gene3D" id="1.20.1070.10">
    <property type="entry name" value="Rhodopsin 7-helix transmembrane proteins"/>
    <property type="match status" value="1"/>
</dbReference>
<evidence type="ECO:0000313" key="9">
    <source>
        <dbReference type="Proteomes" id="UP001620626"/>
    </source>
</evidence>
<dbReference type="AlphaFoldDB" id="A0ABD2KV11"/>
<sequence>MDEAENLDTFERYFYLINGFVGAALNSIVLLIGLLKVDTADKPRQIIVISMTLADLLTCLFYMLTRPYNCLCLLWINVDKLIFIGRPLHYYQLVKRDRVLILIALSWLCLISLVITLYSFMEIKHPCDNVELSAKTYLFICLLYVSTITVSFIVSAIIYCIARNSTRIRSTAYATRSRLFKQLFFVFSSTAWTFATCLPYRLLYLGITFLYKDSRPSPLIGLLINISYYLLVIGIVVNPLITIVTQRLYRYWLTRFWWWMAAWLGLSQKIGIAQRNNSTLVSFTDRRHSEHLLYSKCAIANAEHGTRRPNSRSITINANDLYEGTRSKSAKNWRSKAEKKGKSAARLTQSLKVATDKGIDSENRQNRQEF</sequence>
<name>A0ABD2KV11_9BILA</name>
<dbReference type="CDD" id="cd00637">
    <property type="entry name" value="7tm_classA_rhodopsin-like"/>
    <property type="match status" value="1"/>
</dbReference>
<keyword evidence="4 6" id="KW-0472">Membrane</keyword>
<dbReference type="GO" id="GO:0016020">
    <property type="term" value="C:membrane"/>
    <property type="evidence" value="ECO:0007669"/>
    <property type="project" value="UniProtKB-SubCell"/>
</dbReference>
<feature type="region of interest" description="Disordered" evidence="5">
    <location>
        <begin position="327"/>
        <end position="347"/>
    </location>
</feature>
<dbReference type="InterPro" id="IPR017452">
    <property type="entry name" value="GPCR_Rhodpsn_7TM"/>
</dbReference>
<keyword evidence="9" id="KW-1185">Reference proteome</keyword>
<dbReference type="Proteomes" id="UP001620626">
    <property type="component" value="Unassembled WGS sequence"/>
</dbReference>
<feature type="transmembrane region" description="Helical" evidence="6">
    <location>
        <begin position="219"/>
        <end position="241"/>
    </location>
</feature>
<keyword evidence="3 6" id="KW-1133">Transmembrane helix</keyword>
<evidence type="ECO:0000259" key="7">
    <source>
        <dbReference type="PROSITE" id="PS50262"/>
    </source>
</evidence>
<feature type="transmembrane region" description="Helical" evidence="6">
    <location>
        <begin position="183"/>
        <end position="207"/>
    </location>
</feature>
<evidence type="ECO:0000256" key="3">
    <source>
        <dbReference type="ARBA" id="ARBA00022989"/>
    </source>
</evidence>
<reference evidence="8 9" key="1">
    <citation type="submission" date="2024-10" db="EMBL/GenBank/DDBJ databases">
        <authorList>
            <person name="Kim D."/>
        </authorList>
    </citation>
    <scope>NUCLEOTIDE SEQUENCE [LARGE SCALE GENOMIC DNA]</scope>
    <source>
        <strain evidence="8">BH-2024</strain>
    </source>
</reference>
<feature type="transmembrane region" description="Helical" evidence="6">
    <location>
        <begin position="46"/>
        <end position="65"/>
    </location>
</feature>
<evidence type="ECO:0000256" key="4">
    <source>
        <dbReference type="ARBA" id="ARBA00023136"/>
    </source>
</evidence>
<dbReference type="InterPro" id="IPR039952">
    <property type="entry name" value="Aex-2"/>
</dbReference>
<protein>
    <recommendedName>
        <fullName evidence="7">G-protein coupled receptors family 1 profile domain-containing protein</fullName>
    </recommendedName>
</protein>
<feature type="domain" description="G-protein coupled receptors family 1 profile" evidence="7">
    <location>
        <begin position="73"/>
        <end position="242"/>
    </location>
</feature>
<evidence type="ECO:0000256" key="6">
    <source>
        <dbReference type="SAM" id="Phobius"/>
    </source>
</evidence>
<dbReference type="SUPFAM" id="SSF81321">
    <property type="entry name" value="Family A G protein-coupled receptor-like"/>
    <property type="match status" value="1"/>
</dbReference>
<dbReference type="EMBL" id="JBICBT010000638">
    <property type="protein sequence ID" value="KAL3106678.1"/>
    <property type="molecule type" value="Genomic_DNA"/>
</dbReference>
<dbReference type="PANTHER" id="PTHR21643:SF2">
    <property type="entry name" value="G-PROTEIN COUPLED RECEPTOR AEX-2"/>
    <property type="match status" value="1"/>
</dbReference>
<evidence type="ECO:0000256" key="2">
    <source>
        <dbReference type="ARBA" id="ARBA00022692"/>
    </source>
</evidence>
<feature type="transmembrane region" description="Helical" evidence="6">
    <location>
        <begin position="12"/>
        <end position="34"/>
    </location>
</feature>
<proteinExistence type="predicted"/>
<comment type="caution">
    <text evidence="8">The sequence shown here is derived from an EMBL/GenBank/DDBJ whole genome shotgun (WGS) entry which is preliminary data.</text>
</comment>
<feature type="transmembrane region" description="Helical" evidence="6">
    <location>
        <begin position="137"/>
        <end position="162"/>
    </location>
</feature>
<organism evidence="8 9">
    <name type="scientific">Heterodera trifolii</name>
    <dbReference type="NCBI Taxonomy" id="157864"/>
    <lineage>
        <taxon>Eukaryota</taxon>
        <taxon>Metazoa</taxon>
        <taxon>Ecdysozoa</taxon>
        <taxon>Nematoda</taxon>
        <taxon>Chromadorea</taxon>
        <taxon>Rhabditida</taxon>
        <taxon>Tylenchina</taxon>
        <taxon>Tylenchomorpha</taxon>
        <taxon>Tylenchoidea</taxon>
        <taxon>Heteroderidae</taxon>
        <taxon>Heteroderinae</taxon>
        <taxon>Heterodera</taxon>
    </lineage>
</organism>
<gene>
    <name evidence="8" type="ORF">niasHT_019806</name>
</gene>